<gene>
    <name evidence="1" type="ORF">DXN05_15900</name>
</gene>
<organism evidence="1 2">
    <name type="scientific">Deminuibacter soli</name>
    <dbReference type="NCBI Taxonomy" id="2291815"/>
    <lineage>
        <taxon>Bacteria</taxon>
        <taxon>Pseudomonadati</taxon>
        <taxon>Bacteroidota</taxon>
        <taxon>Chitinophagia</taxon>
        <taxon>Chitinophagales</taxon>
        <taxon>Chitinophagaceae</taxon>
        <taxon>Deminuibacter</taxon>
    </lineage>
</organism>
<name>A0A3E1NHR8_9BACT</name>
<dbReference type="RefSeq" id="WP_116848252.1">
    <property type="nucleotide sequence ID" value="NZ_QTJU01000005.1"/>
</dbReference>
<reference evidence="1 2" key="1">
    <citation type="submission" date="2018-08" db="EMBL/GenBank/DDBJ databases">
        <title>Chitinophagaceae sp. K23C18032701, a novel bacterium isolated from forest soil.</title>
        <authorList>
            <person name="Wang C."/>
        </authorList>
    </citation>
    <scope>NUCLEOTIDE SEQUENCE [LARGE SCALE GENOMIC DNA]</scope>
    <source>
        <strain evidence="1 2">K23C18032701</strain>
    </source>
</reference>
<dbReference type="GO" id="GO:0003824">
    <property type="term" value="F:catalytic activity"/>
    <property type="evidence" value="ECO:0007669"/>
    <property type="project" value="InterPro"/>
</dbReference>
<protein>
    <submittedName>
        <fullName evidence="1">Uncharacterized protein</fullName>
    </submittedName>
</protein>
<evidence type="ECO:0000313" key="2">
    <source>
        <dbReference type="Proteomes" id="UP000261284"/>
    </source>
</evidence>
<comment type="caution">
    <text evidence="1">The sequence shown here is derived from an EMBL/GenBank/DDBJ whole genome shotgun (WGS) entry which is preliminary data.</text>
</comment>
<dbReference type="SUPFAM" id="SSF56209">
    <property type="entry name" value="Nitrile hydratase alpha chain"/>
    <property type="match status" value="1"/>
</dbReference>
<keyword evidence="2" id="KW-1185">Reference proteome</keyword>
<dbReference type="Proteomes" id="UP000261284">
    <property type="component" value="Unassembled WGS sequence"/>
</dbReference>
<dbReference type="InterPro" id="IPR036648">
    <property type="entry name" value="CN_Hdrase_a/SCN_Hdrase_g_sf"/>
</dbReference>
<evidence type="ECO:0000313" key="1">
    <source>
        <dbReference type="EMBL" id="RFM27493.1"/>
    </source>
</evidence>
<dbReference type="EMBL" id="QTJU01000005">
    <property type="protein sequence ID" value="RFM27493.1"/>
    <property type="molecule type" value="Genomic_DNA"/>
</dbReference>
<accession>A0A3E1NHR8</accession>
<dbReference type="GO" id="GO:0046914">
    <property type="term" value="F:transition metal ion binding"/>
    <property type="evidence" value="ECO:0007669"/>
    <property type="project" value="InterPro"/>
</dbReference>
<sequence>MATPTPEQVKIVQQNLVNMQAFNGYIFSHGKPCILNAYLLLTIQDNNDPGLAYGLSFFEAAFAALAGELGALGALCAGYLNNVINNWLGNPPNNLNQQFASLVTRFNQTSIDIDAGLAGVHDDLNNPARLQQTWDSKFTFNGRTVTMGDMASEHFPSEIETPFINAAKKAIKAIDRSIWKQMLVANYWIPYRGQYRTDYKDKNVPPIPYCEDVIKSFKSCECSYFWHQGGGGDCSLWIVVQYDIELKNVSGFYNLPDAACDYVFIDSMPGKIINADGLFTRGDVAQFLGIKIINDTTATNKRYITAVHEGKTLMDLFNAQGRAAIEQQVIQNAKEDPIFAIKLTRDANKTLEEFFDIVIPPHFKLTVVIEDPMNFGLVIPAAKMAEQVKEAAVL</sequence>
<proteinExistence type="predicted"/>
<dbReference type="AlphaFoldDB" id="A0A3E1NHR8"/>
<dbReference type="OrthoDB" id="938921at2"/>